<reference evidence="6 7" key="1">
    <citation type="submission" date="2018-02" db="EMBL/GenBank/DDBJ databases">
        <title>Comparative genomes isolates from brazilian mangrove.</title>
        <authorList>
            <person name="Araujo J.E."/>
            <person name="Taketani R.G."/>
            <person name="Silva M.C.P."/>
            <person name="Loureco M.V."/>
            <person name="Andreote F.D."/>
        </authorList>
    </citation>
    <scope>NUCLEOTIDE SEQUENCE [LARGE SCALE GENOMIC DNA]</scope>
    <source>
        <strain evidence="6 7">HEX-2 MGV</strain>
    </source>
</reference>
<accession>A0A2S8F664</accession>
<dbReference type="InterPro" id="IPR022667">
    <property type="entry name" value="ForMFR_H4MPT_ForTrfase_N"/>
</dbReference>
<dbReference type="Proteomes" id="UP000240009">
    <property type="component" value="Unassembled WGS sequence"/>
</dbReference>
<dbReference type="GO" id="GO:0005737">
    <property type="term" value="C:cytoplasm"/>
    <property type="evidence" value="ECO:0007669"/>
    <property type="project" value="UniProtKB-SubCell"/>
</dbReference>
<evidence type="ECO:0000313" key="7">
    <source>
        <dbReference type="Proteomes" id="UP000240009"/>
    </source>
</evidence>
<dbReference type="HAMAP" id="MF_00579">
    <property type="entry name" value="FTR"/>
    <property type="match status" value="1"/>
</dbReference>
<protein>
    <recommendedName>
        <fullName evidence="3">Formylmethanofuran--tetrahydromethanopterin formyltransferase</fullName>
        <shortName evidence="3">Ftr</shortName>
        <ecNumber evidence="3">2.3.1.101</ecNumber>
    </recommendedName>
    <alternativeName>
        <fullName evidence="3">H4MPT formyltransferase</fullName>
    </alternativeName>
</protein>
<dbReference type="PIRSF" id="PIRSF006414">
    <property type="entry name" value="Ftr_formyl_trnsf"/>
    <property type="match status" value="1"/>
</dbReference>
<evidence type="ECO:0000256" key="2">
    <source>
        <dbReference type="ARBA" id="ARBA00022679"/>
    </source>
</evidence>
<dbReference type="UniPathway" id="UPA00562">
    <property type="reaction ID" value="UER00704"/>
</dbReference>
<dbReference type="NCBIfam" id="NF002554">
    <property type="entry name" value="PRK02114.1"/>
    <property type="match status" value="1"/>
</dbReference>
<keyword evidence="3" id="KW-0554">One-carbon metabolism</keyword>
<dbReference type="NCBIfam" id="TIGR03119">
    <property type="entry name" value="one_C_fhcD"/>
    <property type="match status" value="1"/>
</dbReference>
<comment type="caution">
    <text evidence="6">The sequence shown here is derived from an EMBL/GenBank/DDBJ whole genome shotgun (WGS) entry which is preliminary data.</text>
</comment>
<dbReference type="InterPro" id="IPR002770">
    <property type="entry name" value="ForMFR_H4MPT_ForTrfase_C"/>
</dbReference>
<comment type="pathway">
    <text evidence="3">One-carbon metabolism; formaldehyde degradation; formate from formaldehyde (H(4)MPT route): step 4/5.</text>
</comment>
<dbReference type="GO" id="GO:0030270">
    <property type="term" value="F:formylmethanofuran-tetrahydromethanopterin N-formyltransferase activity"/>
    <property type="evidence" value="ECO:0007669"/>
    <property type="project" value="UniProtKB-UniRule"/>
</dbReference>
<dbReference type="OrthoDB" id="8841169at2"/>
<organism evidence="6 7">
    <name type="scientific">Blastopirellula marina</name>
    <dbReference type="NCBI Taxonomy" id="124"/>
    <lineage>
        <taxon>Bacteria</taxon>
        <taxon>Pseudomonadati</taxon>
        <taxon>Planctomycetota</taxon>
        <taxon>Planctomycetia</taxon>
        <taxon>Pirellulales</taxon>
        <taxon>Pirellulaceae</taxon>
        <taxon>Blastopirellula</taxon>
    </lineage>
</organism>
<gene>
    <name evidence="6" type="primary">fhcD</name>
    <name evidence="3" type="synonym">ffsA</name>
    <name evidence="6" type="ORF">C5Y96_19220</name>
</gene>
<dbReference type="GO" id="GO:0006730">
    <property type="term" value="P:one-carbon metabolic process"/>
    <property type="evidence" value="ECO:0007669"/>
    <property type="project" value="UniProtKB-UniRule"/>
</dbReference>
<dbReference type="InterPro" id="IPR023447">
    <property type="entry name" value="ForMFR_H4MPT_ForTrfase_fd-like"/>
</dbReference>
<keyword evidence="3" id="KW-0012">Acyltransferase</keyword>
<dbReference type="GO" id="GO:0046294">
    <property type="term" value="P:formaldehyde catabolic process"/>
    <property type="evidence" value="ECO:0007669"/>
    <property type="project" value="UniProtKB-UniRule"/>
</dbReference>
<evidence type="ECO:0000259" key="5">
    <source>
        <dbReference type="Pfam" id="PF02741"/>
    </source>
</evidence>
<dbReference type="SUPFAM" id="SSF55112">
    <property type="entry name" value="Formylmethanofuran:tetrahydromethanopterin formyltransferase"/>
    <property type="match status" value="2"/>
</dbReference>
<feature type="domain" description="Formylmethanofuran: tetrahydromethanopterin formyltransferase Ftr C-terminal" evidence="5">
    <location>
        <begin position="168"/>
        <end position="314"/>
    </location>
</feature>
<keyword evidence="2 3" id="KW-0808">Transferase</keyword>
<dbReference type="AlphaFoldDB" id="A0A2S8F664"/>
<dbReference type="Gene3D" id="3.30.70.520">
    <property type="match status" value="2"/>
</dbReference>
<name>A0A2S8F664_9BACT</name>
<proteinExistence type="inferred from homology"/>
<evidence type="ECO:0000259" key="4">
    <source>
        <dbReference type="Pfam" id="PF01913"/>
    </source>
</evidence>
<keyword evidence="3" id="KW-0963">Cytoplasm</keyword>
<evidence type="ECO:0000256" key="3">
    <source>
        <dbReference type="HAMAP-Rule" id="MF_00579"/>
    </source>
</evidence>
<comment type="subunit">
    <text evidence="3">Homotetramer.</text>
</comment>
<comment type="similarity">
    <text evidence="1 3">Belongs to the FTR family.</text>
</comment>
<comment type="function">
    <text evidence="3">Catalyzes the transfer of a formyl group from 5-formyl tetrahydromethanopterin (5-formyl-H(4)MPT) to methanofuran (MFR) to produce formylmethanofuran (formyl-MFR) and tetrahydromethanopterin (H(4)MPT).</text>
</comment>
<dbReference type="EMBL" id="PUIA01000057">
    <property type="protein sequence ID" value="PQO27659.1"/>
    <property type="molecule type" value="Genomic_DNA"/>
</dbReference>
<evidence type="ECO:0000313" key="6">
    <source>
        <dbReference type="EMBL" id="PQO27659.1"/>
    </source>
</evidence>
<sequence length="315" mass="33327">MPARRGKIERLEFIQIPGNAPVQIGNTQIVDTFAEAFGMVYTRLIITAFDDHWLQAATHEACGYGSSVIACDAEVGVERLLSPDESPDGRPGASVLAFGFSADALAKAITKRVGQCVMTCASTAVFDGLPAAEKRMPLGKSLRYFGDGFQKSKVIAGTRYWRIPVMDGEFFCVESLGIEKGVAGGNIIFQAVDQKLALTAARQAIEALAPLADIIAPFPGGVARSGSKVGSKYKSLRASTSDTNCPTLRGRVESQVVEGANCVLEIVLDGTSEEAVALGMKTAMYAAATEGVLVISAGNYGGKLGKFHFHLKDLV</sequence>
<evidence type="ECO:0000256" key="1">
    <source>
        <dbReference type="ARBA" id="ARBA00006770"/>
    </source>
</evidence>
<dbReference type="InterPro" id="IPR014053">
    <property type="entry name" value="ForMFR_H4MPT_ForTrfase"/>
</dbReference>
<dbReference type="Pfam" id="PF01913">
    <property type="entry name" value="FTR"/>
    <property type="match status" value="1"/>
</dbReference>
<dbReference type="Pfam" id="PF02741">
    <property type="entry name" value="FTR_C"/>
    <property type="match status" value="1"/>
</dbReference>
<dbReference type="EC" id="2.3.1.101" evidence="3"/>
<comment type="subcellular location">
    <subcellularLocation>
        <location evidence="3">Cytoplasm</location>
    </subcellularLocation>
</comment>
<feature type="domain" description="Formylmethanofuran: tetrahydromethanopterin formyltransferase Ftr N-terminal" evidence="4">
    <location>
        <begin position="23"/>
        <end position="165"/>
    </location>
</feature>
<comment type="catalytic activity">
    <reaction evidence="3">
        <text>N-formylmethanofuran + 5,6,7,8-tetrahydromethanopterin + H(+) = N(5)-formyl-5,6,7,8-tetrahydromethanopterin + methanofuran</text>
        <dbReference type="Rhea" id="RHEA:18061"/>
        <dbReference type="ChEBI" id="CHEBI:15378"/>
        <dbReference type="ChEBI" id="CHEBI:57727"/>
        <dbReference type="ChEBI" id="CHEBI:58018"/>
        <dbReference type="ChEBI" id="CHEBI:58103"/>
        <dbReference type="ChEBI" id="CHEBI:58151"/>
        <dbReference type="EC" id="2.3.1.101"/>
    </reaction>
</comment>